<dbReference type="Proteomes" id="UP000184396">
    <property type="component" value="Unassembled WGS sequence"/>
</dbReference>
<name>A0A1M5ZX59_9FLAO</name>
<dbReference type="AlphaFoldDB" id="A0A1M5ZX59"/>
<accession>A0A1M5ZX59</accession>
<reference evidence="1 2" key="1">
    <citation type="submission" date="2016-11" db="EMBL/GenBank/DDBJ databases">
        <authorList>
            <person name="Jaros S."/>
            <person name="Januszkiewicz K."/>
            <person name="Wedrychowicz H."/>
        </authorList>
    </citation>
    <scope>NUCLEOTIDE SEQUENCE [LARGE SCALE GENOMIC DNA]</scope>
    <source>
        <strain evidence="1 2">CGMCC 1.12213</strain>
    </source>
</reference>
<dbReference type="EMBL" id="FQYK01000001">
    <property type="protein sequence ID" value="SHI28844.1"/>
    <property type="molecule type" value="Genomic_DNA"/>
</dbReference>
<evidence type="ECO:0000313" key="2">
    <source>
        <dbReference type="Proteomes" id="UP000184396"/>
    </source>
</evidence>
<proteinExistence type="predicted"/>
<protein>
    <submittedName>
        <fullName evidence="1">Uncharacterized protein</fullName>
    </submittedName>
</protein>
<dbReference type="STRING" id="1178825.SAMN05216261_0002"/>
<organism evidence="1 2">
    <name type="scientific">Algibacter luteus</name>
    <dbReference type="NCBI Taxonomy" id="1178825"/>
    <lineage>
        <taxon>Bacteria</taxon>
        <taxon>Pseudomonadati</taxon>
        <taxon>Bacteroidota</taxon>
        <taxon>Flavobacteriia</taxon>
        <taxon>Flavobacteriales</taxon>
        <taxon>Flavobacteriaceae</taxon>
        <taxon>Algibacter</taxon>
    </lineage>
</organism>
<sequence length="145" mass="16684">MKTNQLKNFFRGIIVFMLFSFQTYAQDSWTLLKEESNIQIFYELIPCESGQNIDPIEFAEQGDLRHETFKLKIINNNASSKSITFSKVTTTNNSDELETISVVSGTTLLQTCESAPKMMLTKQYQDQYPIAVTDFLNEFIINIEN</sequence>
<evidence type="ECO:0000313" key="1">
    <source>
        <dbReference type="EMBL" id="SHI28844.1"/>
    </source>
</evidence>
<keyword evidence="2" id="KW-1185">Reference proteome</keyword>
<dbReference type="RefSeq" id="WP_019387159.1">
    <property type="nucleotide sequence ID" value="NZ_ALIH01000004.1"/>
</dbReference>
<gene>
    <name evidence="1" type="ORF">SAMN05216261_0002</name>
</gene>